<evidence type="ECO:0000313" key="3">
    <source>
        <dbReference type="EnsemblPlants" id="AUR62017572-RA:cds"/>
    </source>
</evidence>
<feature type="region of interest" description="Disordered" evidence="1">
    <location>
        <begin position="42"/>
        <end position="80"/>
    </location>
</feature>
<dbReference type="Proteomes" id="UP000596660">
    <property type="component" value="Unplaced"/>
</dbReference>
<dbReference type="Gramene" id="AUR62017572-RA">
    <property type="protein sequence ID" value="AUR62017572-RA:cds"/>
    <property type="gene ID" value="AUR62017572"/>
</dbReference>
<dbReference type="AlphaFoldDB" id="A0A803LRJ3"/>
<accession>A0A803LRJ3</accession>
<feature type="compositionally biased region" description="Acidic residues" evidence="1">
    <location>
        <begin position="46"/>
        <end position="58"/>
    </location>
</feature>
<evidence type="ECO:0000256" key="2">
    <source>
        <dbReference type="SAM" id="SignalP"/>
    </source>
</evidence>
<proteinExistence type="predicted"/>
<feature type="signal peptide" evidence="2">
    <location>
        <begin position="1"/>
        <end position="20"/>
    </location>
</feature>
<organism evidence="3 4">
    <name type="scientific">Chenopodium quinoa</name>
    <name type="common">Quinoa</name>
    <dbReference type="NCBI Taxonomy" id="63459"/>
    <lineage>
        <taxon>Eukaryota</taxon>
        <taxon>Viridiplantae</taxon>
        <taxon>Streptophyta</taxon>
        <taxon>Embryophyta</taxon>
        <taxon>Tracheophyta</taxon>
        <taxon>Spermatophyta</taxon>
        <taxon>Magnoliopsida</taxon>
        <taxon>eudicotyledons</taxon>
        <taxon>Gunneridae</taxon>
        <taxon>Pentapetalae</taxon>
        <taxon>Caryophyllales</taxon>
        <taxon>Chenopodiaceae</taxon>
        <taxon>Chenopodioideae</taxon>
        <taxon>Atripliceae</taxon>
        <taxon>Chenopodium</taxon>
    </lineage>
</organism>
<dbReference type="EnsemblPlants" id="AUR62017572-RA">
    <property type="protein sequence ID" value="AUR62017572-RA:cds"/>
    <property type="gene ID" value="AUR62017572"/>
</dbReference>
<keyword evidence="2" id="KW-0732">Signal</keyword>
<keyword evidence="4" id="KW-1185">Reference proteome</keyword>
<name>A0A803LRJ3_CHEQI</name>
<reference evidence="3" key="1">
    <citation type="journal article" date="2017" name="Nature">
        <title>The genome of Chenopodium quinoa.</title>
        <authorList>
            <person name="Jarvis D.E."/>
            <person name="Ho Y.S."/>
            <person name="Lightfoot D.J."/>
            <person name="Schmoeckel S.M."/>
            <person name="Li B."/>
            <person name="Borm T.J.A."/>
            <person name="Ohyanagi H."/>
            <person name="Mineta K."/>
            <person name="Michell C.T."/>
            <person name="Saber N."/>
            <person name="Kharbatia N.M."/>
            <person name="Rupper R.R."/>
            <person name="Sharp A.R."/>
            <person name="Dally N."/>
            <person name="Boughton B.A."/>
            <person name="Woo Y.H."/>
            <person name="Gao G."/>
            <person name="Schijlen E.G.W.M."/>
            <person name="Guo X."/>
            <person name="Momin A.A."/>
            <person name="Negrao S."/>
            <person name="Al-Babili S."/>
            <person name="Gehring C."/>
            <person name="Roessner U."/>
            <person name="Jung C."/>
            <person name="Murphy K."/>
            <person name="Arold S.T."/>
            <person name="Gojobori T."/>
            <person name="van der Linden C.G."/>
            <person name="van Loo E.N."/>
            <person name="Jellen E.N."/>
            <person name="Maughan P.J."/>
            <person name="Tester M."/>
        </authorList>
    </citation>
    <scope>NUCLEOTIDE SEQUENCE [LARGE SCALE GENOMIC DNA]</scope>
    <source>
        <strain evidence="3">cv. PI 614886</strain>
    </source>
</reference>
<feature type="chain" id="PRO_5031573614" description="Secreted protein" evidence="2">
    <location>
        <begin position="21"/>
        <end position="80"/>
    </location>
</feature>
<evidence type="ECO:0008006" key="5">
    <source>
        <dbReference type="Google" id="ProtNLM"/>
    </source>
</evidence>
<dbReference type="OMA" id="MEATHAG"/>
<reference evidence="3" key="2">
    <citation type="submission" date="2021-03" db="UniProtKB">
        <authorList>
            <consortium name="EnsemblPlants"/>
        </authorList>
    </citation>
    <scope>IDENTIFICATION</scope>
</reference>
<protein>
    <recommendedName>
        <fullName evidence="5">Secreted protein</fullName>
    </recommendedName>
</protein>
<sequence length="80" mass="8592">MVFCLGLVLVCSLLMKGMDASNEAEAPGKEKKVAAVDGAKQWNVDLTDDPSSDENEESTETKFEGDDASDDTPRTIVMGH</sequence>
<evidence type="ECO:0000313" key="4">
    <source>
        <dbReference type="Proteomes" id="UP000596660"/>
    </source>
</evidence>
<evidence type="ECO:0000256" key="1">
    <source>
        <dbReference type="SAM" id="MobiDB-lite"/>
    </source>
</evidence>